<dbReference type="Proteomes" id="UP001500307">
    <property type="component" value="Unassembled WGS sequence"/>
</dbReference>
<accession>A0ABP8S924</accession>
<evidence type="ECO:0000313" key="2">
    <source>
        <dbReference type="EMBL" id="GAA4563798.1"/>
    </source>
</evidence>
<comment type="caution">
    <text evidence="2">The sequence shown here is derived from an EMBL/GenBank/DDBJ whole genome shotgun (WGS) entry which is preliminary data.</text>
</comment>
<proteinExistence type="predicted"/>
<protein>
    <submittedName>
        <fullName evidence="2">Uncharacterized protein</fullName>
    </submittedName>
</protein>
<keyword evidence="3" id="KW-1185">Reference proteome</keyword>
<name>A0ABP8S924_9ACTN</name>
<evidence type="ECO:0000256" key="1">
    <source>
        <dbReference type="SAM" id="MobiDB-lite"/>
    </source>
</evidence>
<feature type="region of interest" description="Disordered" evidence="1">
    <location>
        <begin position="1"/>
        <end position="49"/>
    </location>
</feature>
<evidence type="ECO:0000313" key="3">
    <source>
        <dbReference type="Proteomes" id="UP001500307"/>
    </source>
</evidence>
<feature type="compositionally biased region" description="Gly residues" evidence="1">
    <location>
        <begin position="19"/>
        <end position="42"/>
    </location>
</feature>
<dbReference type="EMBL" id="BAABGU010000003">
    <property type="protein sequence ID" value="GAA4563798.1"/>
    <property type="molecule type" value="Genomic_DNA"/>
</dbReference>
<organism evidence="2 3">
    <name type="scientific">Micromonospora coerulea</name>
    <dbReference type="NCBI Taxonomy" id="47856"/>
    <lineage>
        <taxon>Bacteria</taxon>
        <taxon>Bacillati</taxon>
        <taxon>Actinomycetota</taxon>
        <taxon>Actinomycetes</taxon>
        <taxon>Micromonosporales</taxon>
        <taxon>Micromonosporaceae</taxon>
        <taxon>Micromonospora</taxon>
    </lineage>
</organism>
<gene>
    <name evidence="2" type="ORF">GCM10023176_08460</name>
</gene>
<reference evidence="3" key="1">
    <citation type="journal article" date="2019" name="Int. J. Syst. Evol. Microbiol.">
        <title>The Global Catalogue of Microorganisms (GCM) 10K type strain sequencing project: providing services to taxonomists for standard genome sequencing and annotation.</title>
        <authorList>
            <consortium name="The Broad Institute Genomics Platform"/>
            <consortium name="The Broad Institute Genome Sequencing Center for Infectious Disease"/>
            <person name="Wu L."/>
            <person name="Ma J."/>
        </authorList>
    </citation>
    <scope>NUCLEOTIDE SEQUENCE [LARGE SCALE GENOMIC DNA]</scope>
    <source>
        <strain evidence="3">JCM 3175</strain>
    </source>
</reference>
<sequence>MASPAVASVSPPTAKSAGPTGGGDGAAGGGTGGFTAGQGTYGGDAANVEDPTATAGVVSEALSTTAAIRTTVMLKHRNC</sequence>